<feature type="domain" description="SCP" evidence="2">
    <location>
        <begin position="296"/>
        <end position="431"/>
    </location>
</feature>
<dbReference type="InterPro" id="IPR014044">
    <property type="entry name" value="CAP_dom"/>
</dbReference>
<proteinExistence type="predicted"/>
<dbReference type="InterPro" id="IPR001283">
    <property type="entry name" value="CRISP-related"/>
</dbReference>
<dbReference type="CDD" id="cd05382">
    <property type="entry name" value="CAP_GAPR1-like"/>
    <property type="match status" value="1"/>
</dbReference>
<feature type="compositionally biased region" description="Low complexity" evidence="1">
    <location>
        <begin position="264"/>
        <end position="287"/>
    </location>
</feature>
<dbReference type="SMART" id="SM00198">
    <property type="entry name" value="SCP"/>
    <property type="match status" value="1"/>
</dbReference>
<dbReference type="SUPFAM" id="SSF55797">
    <property type="entry name" value="PR-1-like"/>
    <property type="match status" value="1"/>
</dbReference>
<reference evidence="4" key="1">
    <citation type="submission" date="2017-02" db="UniProtKB">
        <authorList>
            <consortium name="WormBaseParasite"/>
        </authorList>
    </citation>
    <scope>IDENTIFICATION</scope>
</reference>
<feature type="compositionally biased region" description="Basic and acidic residues" evidence="1">
    <location>
        <begin position="73"/>
        <end position="91"/>
    </location>
</feature>
<dbReference type="Proteomes" id="UP000038045">
    <property type="component" value="Unplaced"/>
</dbReference>
<feature type="region of interest" description="Disordered" evidence="1">
    <location>
        <begin position="168"/>
        <end position="293"/>
    </location>
</feature>
<dbReference type="WBParaSite" id="PTRK_0000189800.1">
    <property type="protein sequence ID" value="PTRK_0000189800.1"/>
    <property type="gene ID" value="PTRK_0000189800"/>
</dbReference>
<dbReference type="InterPro" id="IPR035940">
    <property type="entry name" value="CAP_sf"/>
</dbReference>
<evidence type="ECO:0000256" key="1">
    <source>
        <dbReference type="SAM" id="MobiDB-lite"/>
    </source>
</evidence>
<evidence type="ECO:0000313" key="3">
    <source>
        <dbReference type="Proteomes" id="UP000038045"/>
    </source>
</evidence>
<feature type="compositionally biased region" description="Basic residues" evidence="1">
    <location>
        <begin position="54"/>
        <end position="72"/>
    </location>
</feature>
<organism evidence="3 4">
    <name type="scientific">Parastrongyloides trichosuri</name>
    <name type="common">Possum-specific nematode worm</name>
    <dbReference type="NCBI Taxonomy" id="131310"/>
    <lineage>
        <taxon>Eukaryota</taxon>
        <taxon>Metazoa</taxon>
        <taxon>Ecdysozoa</taxon>
        <taxon>Nematoda</taxon>
        <taxon>Chromadorea</taxon>
        <taxon>Rhabditida</taxon>
        <taxon>Tylenchina</taxon>
        <taxon>Panagrolaimomorpha</taxon>
        <taxon>Strongyloidoidea</taxon>
        <taxon>Strongyloididae</taxon>
        <taxon>Parastrongyloides</taxon>
    </lineage>
</organism>
<feature type="compositionally biased region" description="Basic residues" evidence="1">
    <location>
        <begin position="237"/>
        <end position="260"/>
    </location>
</feature>
<dbReference type="Pfam" id="PF00188">
    <property type="entry name" value="CAP"/>
    <property type="match status" value="1"/>
</dbReference>
<dbReference type="PANTHER" id="PTHR10334">
    <property type="entry name" value="CYSTEINE-RICH SECRETORY PROTEIN-RELATED"/>
    <property type="match status" value="1"/>
</dbReference>
<protein>
    <submittedName>
        <fullName evidence="4">SCP domain-containing protein</fullName>
    </submittedName>
</protein>
<dbReference type="Gene3D" id="3.40.33.10">
    <property type="entry name" value="CAP"/>
    <property type="match status" value="1"/>
</dbReference>
<name>A0A0N4Z4I0_PARTI</name>
<feature type="region of interest" description="Disordered" evidence="1">
    <location>
        <begin position="52"/>
        <end position="91"/>
    </location>
</feature>
<dbReference type="InterPro" id="IPR034113">
    <property type="entry name" value="SCP_GAPR1-like"/>
</dbReference>
<dbReference type="STRING" id="131310.A0A0N4Z4I0"/>
<evidence type="ECO:0000313" key="4">
    <source>
        <dbReference type="WBParaSite" id="PTRK_0000189800.1"/>
    </source>
</evidence>
<keyword evidence="3" id="KW-1185">Reference proteome</keyword>
<evidence type="ECO:0000259" key="2">
    <source>
        <dbReference type="SMART" id="SM00198"/>
    </source>
</evidence>
<feature type="compositionally biased region" description="Basic residues" evidence="1">
    <location>
        <begin position="172"/>
        <end position="199"/>
    </location>
</feature>
<sequence length="440" mass="50995">MIFVSFLCVVLSLDYNLISHDSGNTDKGTSLKDGEEKEIKSPYQPLVEKFYGAKGKKKHGKETKKLKPKKENKKITDKDTEKHKHKKETEKPMVDSADKFAVTQKSKGDKIKHKKKHINEKGHTKSKHEVTHKKKKPTKFTRVKTVTKTFKRGKNLVKETINIFVRVDVRKQPRPRRRRKKTTKRPHTTHHTTHHHKKKIEKEVKITTHHHKKKIEKEIKKTTKHDKKKITEITHPHSTKSHRTNKHTSKKHTTHKHTSHHGIYSSSTSTTTPSPYTSSTSYGASKKTTTKELKKSEYQELVDYIYGETHNYRKRHHVPKFTISEQIQSDAQEYAEKLAAKGSKLLVHDPNKRYGEDLGVAKIEKSENIVHEWYNQHSKYNYATGPKNDKTADFTHLVWKNSKKIGCGAAKGKDDMIYVCCKFYPPGNVSGKFKENVLKP</sequence>
<dbReference type="AlphaFoldDB" id="A0A0N4Z4I0"/>
<accession>A0A0N4Z4I0</accession>
<feature type="region of interest" description="Disordered" evidence="1">
    <location>
        <begin position="103"/>
        <end position="138"/>
    </location>
</feature>
<dbReference type="PRINTS" id="PR00837">
    <property type="entry name" value="V5TPXLIKE"/>
</dbReference>
<feature type="compositionally biased region" description="Basic and acidic residues" evidence="1">
    <location>
        <begin position="119"/>
        <end position="129"/>
    </location>
</feature>